<dbReference type="EMBL" id="AMRL01000009">
    <property type="protein sequence ID" value="EKE76022.1"/>
    <property type="molecule type" value="Genomic_DNA"/>
</dbReference>
<evidence type="ECO:0000313" key="2">
    <source>
        <dbReference type="Proteomes" id="UP000006746"/>
    </source>
</evidence>
<name>K2JNG8_9PROT</name>
<organism evidence="1 2">
    <name type="scientific">Oceanibaculum indicum P24</name>
    <dbReference type="NCBI Taxonomy" id="1207063"/>
    <lineage>
        <taxon>Bacteria</taxon>
        <taxon>Pseudomonadati</taxon>
        <taxon>Pseudomonadota</taxon>
        <taxon>Alphaproteobacteria</taxon>
        <taxon>Rhodospirillales</taxon>
        <taxon>Oceanibaculaceae</taxon>
        <taxon>Oceanibaculum</taxon>
    </lineage>
</organism>
<keyword evidence="2" id="KW-1185">Reference proteome</keyword>
<evidence type="ECO:0008006" key="3">
    <source>
        <dbReference type="Google" id="ProtNLM"/>
    </source>
</evidence>
<evidence type="ECO:0000313" key="1">
    <source>
        <dbReference type="EMBL" id="EKE76022.1"/>
    </source>
</evidence>
<dbReference type="AlphaFoldDB" id="K2JNG8"/>
<gene>
    <name evidence="1" type="ORF">P24_08916</name>
</gene>
<dbReference type="Proteomes" id="UP000006746">
    <property type="component" value="Unassembled WGS sequence"/>
</dbReference>
<sequence>MTMRLLRCHAEQSSDGWEATCLDLDIAVQGDSFEEVYSALQEAIALYLETVADLPQEDRRRLLNRPAPLPSRLRFLGYAIRNVLSDSLTGRTASADFTLPMAA</sequence>
<protein>
    <recommendedName>
        <fullName evidence="3">HicB-like antitoxin of toxin-antitoxin system domain-containing protein</fullName>
    </recommendedName>
</protein>
<dbReference type="SUPFAM" id="SSF143100">
    <property type="entry name" value="TTHA1013/TTHA0281-like"/>
    <property type="match status" value="1"/>
</dbReference>
<dbReference type="eggNOG" id="ENOG5032PGY">
    <property type="taxonomic scope" value="Bacteria"/>
</dbReference>
<proteinExistence type="predicted"/>
<dbReference type="InterPro" id="IPR035069">
    <property type="entry name" value="TTHA1013/TTHA0281-like"/>
</dbReference>
<reference evidence="1 2" key="1">
    <citation type="journal article" date="2012" name="J. Bacteriol.">
        <title>Genome Sequence of Oceanibaculum indicum Type Strain P24.</title>
        <authorList>
            <person name="Lai Q."/>
            <person name="Shao Z."/>
        </authorList>
    </citation>
    <scope>NUCLEOTIDE SEQUENCE [LARGE SCALE GENOMIC DNA]</scope>
    <source>
        <strain evidence="1 2">P24</strain>
    </source>
</reference>
<dbReference type="Gene3D" id="3.30.160.250">
    <property type="match status" value="1"/>
</dbReference>
<comment type="caution">
    <text evidence="1">The sequence shown here is derived from an EMBL/GenBank/DDBJ whole genome shotgun (WGS) entry which is preliminary data.</text>
</comment>
<accession>K2JNG8</accession>